<dbReference type="InterPro" id="IPR022225">
    <property type="entry name" value="Phage_tail_fibre_N"/>
</dbReference>
<dbReference type="Gene3D" id="2.60.40.3940">
    <property type="match status" value="1"/>
</dbReference>
<evidence type="ECO:0000259" key="1">
    <source>
        <dbReference type="Pfam" id="PF12571"/>
    </source>
</evidence>
<dbReference type="InterPro" id="IPR054075">
    <property type="entry name" value="Gp53-like_C"/>
</dbReference>
<dbReference type="CDD" id="cd19958">
    <property type="entry name" value="pyocin_knob"/>
    <property type="match status" value="2"/>
</dbReference>
<dbReference type="Pfam" id="PF21882">
    <property type="entry name" value="Gp53-like_C"/>
    <property type="match status" value="1"/>
</dbReference>
<reference evidence="3" key="1">
    <citation type="journal article" date="2009" name="FEMS Microbiol. Lett.">
        <title>Genomic islands of Pseudomonas aeruginosa.</title>
        <authorList>
            <person name="Battle S.E."/>
            <person name="Rello J."/>
            <person name="Hauser A.R."/>
        </authorList>
    </citation>
    <scope>NUCLEOTIDE SEQUENCE</scope>
    <source>
        <strain evidence="3">PSE9</strain>
    </source>
</reference>
<dbReference type="AlphaFoldDB" id="A6N5N6"/>
<evidence type="ECO:0000259" key="2">
    <source>
        <dbReference type="Pfam" id="PF21882"/>
    </source>
</evidence>
<dbReference type="EMBL" id="EF611302">
    <property type="protein sequence ID" value="ABR13482.1"/>
    <property type="molecule type" value="Genomic_DNA"/>
</dbReference>
<protein>
    <submittedName>
        <fullName evidence="3">Uncharacterized protein</fullName>
    </submittedName>
</protein>
<name>A6N5N6_PSEAI</name>
<accession>A6N5N6</accession>
<dbReference type="PANTHER" id="PTHR35191">
    <property type="entry name" value="PROPHAGE SIDE TAIL FIBER PROTEIN HOMOLOG STFQ-RELATED"/>
    <property type="match status" value="1"/>
</dbReference>
<organism evidence="3">
    <name type="scientific">Pseudomonas aeruginosa</name>
    <dbReference type="NCBI Taxonomy" id="287"/>
    <lineage>
        <taxon>Bacteria</taxon>
        <taxon>Pseudomonadati</taxon>
        <taxon>Pseudomonadota</taxon>
        <taxon>Gammaproteobacteria</taxon>
        <taxon>Pseudomonadales</taxon>
        <taxon>Pseudomonadaceae</taxon>
        <taxon>Pseudomonas</taxon>
    </lineage>
</organism>
<dbReference type="InterPro" id="IPR051934">
    <property type="entry name" value="Phage_Tail_Fiber_Structural"/>
</dbReference>
<feature type="domain" description="Putative tail fiber protein gp53-like C-terminal" evidence="2">
    <location>
        <begin position="707"/>
        <end position="784"/>
    </location>
</feature>
<sequence length="785" mass="80410">MTTPKYGGLLTDIGAAALIAASEAGKKWQPTHMLIGDAGGAPGETADPIPSAAQTKLIRQRYRAQLNRLFVSEQSANVLVAELVLPMAIGGFWIREIGLEDADGKFVAVANCPPSFKASVESGSARTQTIRVQIILSGMEHVELIIDDGIVYATQDWVTAKVAADFKGRKVLAGNGLVGGGDLSADRTIALPASGVGAGTYRAVTVNANGIVTAGSNPTTLGGYGITDALHASEAVTTPTANKLLRLNAAGLLPASITGNAATASRLAAPITLSASGDATWSVRFDGATNVNGVLTLANSGVTAGTYAKVTVNAKGLVTGASGLVASDIPALDAGKITSGILPAARGGTGNGIGQAATAVKLAAPRTIYLGGDASGSTTFDGSANAGITVTLANSGVNAGSYPKVTVNAKGLVTGGGGLTAADIPALDASKIATGRLDLERLPLVSQGLATAVHTSVDPNSVVIPLVLTNHANGPVAGRYYYIQTMFYPSVEGNATQIATGYAGVADMYVRYAYGSPATTDPSKREWSAWVRCDLGGAFAHAPDGVLGGGVNLDSMIASGWWHQPFSANAQNGANYPVGEAGILTVHAPTSSMIYQTYRGYAAGGLYWRCRYNGTWGGWFRAWDSGNFNPANYVAKSEYNWSSLPGKPATFPPAGHNHDASQITSGILPLARGGLGANNATTARSNIGAGTIATASLGASGWWRDNDTGYIRQWGRVTVPGDGTAAITFPIAFPNVCLGGFAGQTANFHPGTDASTSFYNPSTTGATLENGYQFQAVLLWEAFGR</sequence>
<dbReference type="PANTHER" id="PTHR35191:SF1">
    <property type="entry name" value="PROPHAGE SIDE TAIL FIBER PROTEIN HOMOLOG STFQ-RELATED"/>
    <property type="match status" value="1"/>
</dbReference>
<dbReference type="RefSeq" id="WP_023089210.1">
    <property type="nucleotide sequence ID" value="NZ_CP008871.2"/>
</dbReference>
<proteinExistence type="predicted"/>
<evidence type="ECO:0000313" key="3">
    <source>
        <dbReference type="EMBL" id="ABR13482.1"/>
    </source>
</evidence>
<dbReference type="PATRIC" id="fig|287.2554.peg.6175"/>
<feature type="domain" description="Phage tail fibre protein N-terminal" evidence="1">
    <location>
        <begin position="5"/>
        <end position="156"/>
    </location>
</feature>
<dbReference type="Pfam" id="PF12571">
    <property type="entry name" value="Phage_tail_fib"/>
    <property type="match status" value="1"/>
</dbReference>